<dbReference type="Proteomes" id="UP000679307">
    <property type="component" value="Chromosome"/>
</dbReference>
<reference evidence="3 4" key="1">
    <citation type="submission" date="2021-05" db="EMBL/GenBank/DDBJ databases">
        <title>Complete genome of Nocardioides aquaticus KCTC 9944T isolated from meromictic and hypersaline Ekho Lake, Antarctica.</title>
        <authorList>
            <person name="Hwang K."/>
            <person name="Kim K.M."/>
            <person name="Choe H."/>
        </authorList>
    </citation>
    <scope>NUCLEOTIDE SEQUENCE [LARGE SCALE GENOMIC DNA]</scope>
    <source>
        <strain evidence="3 4">KCTC 9944</strain>
    </source>
</reference>
<dbReference type="Pfam" id="PF04030">
    <property type="entry name" value="ALO"/>
    <property type="match status" value="1"/>
</dbReference>
<dbReference type="InterPro" id="IPR016167">
    <property type="entry name" value="FAD-bd_PCMH_sub1"/>
</dbReference>
<protein>
    <submittedName>
        <fullName evidence="3">Xylitol oxidase</fullName>
        <ecNumber evidence="3">1.1.3.41</ecNumber>
    </submittedName>
</protein>
<dbReference type="EC" id="1.1.3.41" evidence="3"/>
<dbReference type="Gene3D" id="3.30.465.10">
    <property type="match status" value="1"/>
</dbReference>
<dbReference type="PIRSF" id="PIRSF000136">
    <property type="entry name" value="LGO_GLO"/>
    <property type="match status" value="1"/>
</dbReference>
<dbReference type="Pfam" id="PF01565">
    <property type="entry name" value="FAD_binding_4"/>
    <property type="match status" value="1"/>
</dbReference>
<dbReference type="Gene3D" id="3.30.43.10">
    <property type="entry name" value="Uridine Diphospho-n-acetylenolpyruvylglucosamine Reductase, domain 2"/>
    <property type="match status" value="1"/>
</dbReference>
<dbReference type="PANTHER" id="PTHR43762">
    <property type="entry name" value="L-GULONOLACTONE OXIDASE"/>
    <property type="match status" value="1"/>
</dbReference>
<dbReference type="Gene3D" id="3.30.70.2520">
    <property type="match status" value="1"/>
</dbReference>
<evidence type="ECO:0000256" key="1">
    <source>
        <dbReference type="ARBA" id="ARBA00023002"/>
    </source>
</evidence>
<proteinExistence type="predicted"/>
<dbReference type="InterPro" id="IPR016169">
    <property type="entry name" value="FAD-bd_PCMH_sub2"/>
</dbReference>
<dbReference type="GO" id="GO:0050582">
    <property type="term" value="F:xylitol oxidase activity"/>
    <property type="evidence" value="ECO:0007669"/>
    <property type="project" value="UniProtKB-EC"/>
</dbReference>
<dbReference type="InterPro" id="IPR006094">
    <property type="entry name" value="Oxid_FAD_bind_N"/>
</dbReference>
<dbReference type="RefSeq" id="WP_214057628.1">
    <property type="nucleotide sequence ID" value="NZ_BAAAHS010000043.1"/>
</dbReference>
<accession>A0ABX8EC42</accession>
<dbReference type="InterPro" id="IPR036318">
    <property type="entry name" value="FAD-bd_PCMH-like_sf"/>
</dbReference>
<dbReference type="SUPFAM" id="SSF56176">
    <property type="entry name" value="FAD-binding/transporter-associated domain-like"/>
    <property type="match status" value="1"/>
</dbReference>
<dbReference type="InterPro" id="IPR016171">
    <property type="entry name" value="Vanillyl_alc_oxidase_C-sub2"/>
</dbReference>
<dbReference type="PROSITE" id="PS51387">
    <property type="entry name" value="FAD_PCMH"/>
    <property type="match status" value="1"/>
</dbReference>
<gene>
    <name evidence="3" type="primary">xyoA_1</name>
    <name evidence="3" type="ORF">ENKNEFLB_00345</name>
</gene>
<dbReference type="PANTHER" id="PTHR43762:SF1">
    <property type="entry name" value="D-ARABINONO-1,4-LACTONE OXIDASE"/>
    <property type="match status" value="1"/>
</dbReference>
<dbReference type="EMBL" id="CP075371">
    <property type="protein sequence ID" value="QVT77976.1"/>
    <property type="molecule type" value="Genomic_DNA"/>
</dbReference>
<evidence type="ECO:0000313" key="4">
    <source>
        <dbReference type="Proteomes" id="UP000679307"/>
    </source>
</evidence>
<dbReference type="Gene3D" id="1.10.45.10">
    <property type="entry name" value="Vanillyl-alcohol Oxidase, Chain A, domain 4"/>
    <property type="match status" value="1"/>
</dbReference>
<dbReference type="InterPro" id="IPR007173">
    <property type="entry name" value="ALO_C"/>
</dbReference>
<sequence>MTTTSGTTTAAETTPPTHNWAGNLRYGFARHLRPRTLGELQEQVAAEPRLRVIGSRHSFTAITDGEVALSLAGLPDDVEVDADTRTVTCSGGATFGALAASLEAHGLALANLASLPHISVAGAVATGTHGSGAGLGNLATAVRALTFVTADGALRTVTRGEPDFAGAVVHLGALGVVHRVALDVEPAYEVAQTVHPGLGWDVAEPRLREALGAAYSVSLFTDWGPAGVTAWVKRRVGADPLAGTTSDFLGARAATTPQHPVPGEDPVACTAQLGAPGSWAERLPHFRMGFTPSSGEEIQSEWHVPAEHGPAAVAALRAVHDEIAPLLMISEIRAVAADDLWLSPMQGRDTVSLHFTWVRDQAGVEAAARVVERALAAYDPRPHWGKLYSHSPAVLASYPQADAFRELRERWDPEHVFTNDWTARLLD</sequence>
<keyword evidence="4" id="KW-1185">Reference proteome</keyword>
<feature type="domain" description="FAD-binding PCMH-type" evidence="2">
    <location>
        <begin position="24"/>
        <end position="187"/>
    </location>
</feature>
<dbReference type="InterPro" id="IPR016166">
    <property type="entry name" value="FAD-bd_PCMH"/>
</dbReference>
<dbReference type="Gene3D" id="3.30.70.2530">
    <property type="match status" value="1"/>
</dbReference>
<dbReference type="InterPro" id="IPR010031">
    <property type="entry name" value="FAD_lactone_oxidase-like"/>
</dbReference>
<organism evidence="3 4">
    <name type="scientific">Nocardioides aquaticus</name>
    <dbReference type="NCBI Taxonomy" id="160826"/>
    <lineage>
        <taxon>Bacteria</taxon>
        <taxon>Bacillati</taxon>
        <taxon>Actinomycetota</taxon>
        <taxon>Actinomycetes</taxon>
        <taxon>Propionibacteriales</taxon>
        <taxon>Nocardioidaceae</taxon>
        <taxon>Nocardioides</taxon>
    </lineage>
</organism>
<name>A0ABX8EC42_9ACTN</name>
<evidence type="ECO:0000313" key="3">
    <source>
        <dbReference type="EMBL" id="QVT77976.1"/>
    </source>
</evidence>
<keyword evidence="1 3" id="KW-0560">Oxidoreductase</keyword>
<evidence type="ECO:0000259" key="2">
    <source>
        <dbReference type="PROSITE" id="PS51387"/>
    </source>
</evidence>